<organism evidence="1 2">
    <name type="scientific">Callithrix jacchus</name>
    <name type="common">White-tufted-ear marmoset</name>
    <name type="synonym">Simia Jacchus</name>
    <dbReference type="NCBI Taxonomy" id="9483"/>
    <lineage>
        <taxon>Eukaryota</taxon>
        <taxon>Metazoa</taxon>
        <taxon>Chordata</taxon>
        <taxon>Craniata</taxon>
        <taxon>Vertebrata</taxon>
        <taxon>Euteleostomi</taxon>
        <taxon>Mammalia</taxon>
        <taxon>Eutheria</taxon>
        <taxon>Euarchontoglires</taxon>
        <taxon>Primates</taxon>
        <taxon>Haplorrhini</taxon>
        <taxon>Platyrrhini</taxon>
        <taxon>Cebidae</taxon>
        <taxon>Callitrichinae</taxon>
        <taxon>Callithrix</taxon>
        <taxon>Callithrix</taxon>
    </lineage>
</organism>
<proteinExistence type="predicted"/>
<sequence>MDWGKTLSSEQPKAADLAFLPPVSRPTLVQAAKQRQRSPGAQFRPGQQLLTQKENPLLWRSMTFLCCFLLLLLSSLDPASWTPSSRRLYGWAIHSLREEEHQLQFLSRLSSSF</sequence>
<reference evidence="1 2" key="1">
    <citation type="submission" date="2009-03" db="EMBL/GenBank/DDBJ databases">
        <authorList>
            <person name="Warren W."/>
            <person name="Ye L."/>
            <person name="Minx P."/>
            <person name="Worley K."/>
            <person name="Gibbs R."/>
            <person name="Wilson R.K."/>
        </authorList>
    </citation>
    <scope>NUCLEOTIDE SEQUENCE [LARGE SCALE GENOMIC DNA]</scope>
</reference>
<dbReference type="AlphaFoldDB" id="A0A8I3W2A3"/>
<reference evidence="1" key="2">
    <citation type="submission" date="2025-08" db="UniProtKB">
        <authorList>
            <consortium name="Ensembl"/>
        </authorList>
    </citation>
    <scope>IDENTIFICATION</scope>
</reference>
<evidence type="ECO:0000313" key="1">
    <source>
        <dbReference type="Ensembl" id="ENSCJAP00000079869.1"/>
    </source>
</evidence>
<keyword evidence="2" id="KW-1185">Reference proteome</keyword>
<protein>
    <submittedName>
        <fullName evidence="1">Uncharacterized protein</fullName>
    </submittedName>
</protein>
<dbReference type="GeneTree" id="ENSGT00910000146930"/>
<dbReference type="Ensembl" id="ENSCJAT00000128797.1">
    <property type="protein sequence ID" value="ENSCJAP00000079869.1"/>
    <property type="gene ID" value="ENSCJAG00000076106.1"/>
</dbReference>
<dbReference type="Proteomes" id="UP000008225">
    <property type="component" value="Chromosome 8"/>
</dbReference>
<name>A0A8I3W2A3_CALJA</name>
<reference evidence="1" key="3">
    <citation type="submission" date="2025-09" db="UniProtKB">
        <authorList>
            <consortium name="Ensembl"/>
        </authorList>
    </citation>
    <scope>IDENTIFICATION</scope>
</reference>
<evidence type="ECO:0000313" key="2">
    <source>
        <dbReference type="Proteomes" id="UP000008225"/>
    </source>
</evidence>
<accession>A0A8I3W2A3</accession>